<keyword evidence="2" id="KW-0732">Signal</keyword>
<evidence type="ECO:0000313" key="4">
    <source>
        <dbReference type="Proteomes" id="UP000824219"/>
    </source>
</evidence>
<feature type="chain" id="PRO_5039645582" evidence="2">
    <location>
        <begin position="22"/>
        <end position="404"/>
    </location>
</feature>
<dbReference type="OrthoDB" id="8961304at2759"/>
<sequence>MGIKGLLFCLVLGLALVRIYSIKVLENMKDLKEHTDFGKHYPRQGLELLCLLLGEGKIDQNGKLRLNFTPKNRTYGFHKYENRDSTLPDLSNTGLEYFILGNLCHKKAYKQLPKSITKMFYKIRNHPQSNIDRVLIQTHKNDPTLVEEVFITQHPEDKNLGNDYVKDLTYKIGKELLKEIAELCRHDKEGSDRKRDQNDPDDEKFQKIQERFPDISYAHFFLYQAGYDPDKNIEECETSNRANSHRRMLELRSSLNGQVTIVWDWIPTEVMEREMKICVYKGKNSDMPLVEYPLDGRLCGEIDTHLISSPDLELRLQPITTSDSFENDERESDHTVPTAVEVSFTFSKLFSLILYPVSSWYSLFMVLLSIVVIVIVRSMISRVTESTPRAEPHFVRVSHGRPGF</sequence>
<feature type="signal peptide" evidence="2">
    <location>
        <begin position="1"/>
        <end position="21"/>
    </location>
</feature>
<name>A0A9D3N0M8_9TELE</name>
<reference evidence="3 4" key="1">
    <citation type="submission" date="2021-06" db="EMBL/GenBank/DDBJ databases">
        <title>Chromosome-level genome assembly of the red-tail catfish (Hemibagrus wyckioides).</title>
        <authorList>
            <person name="Shao F."/>
        </authorList>
    </citation>
    <scope>NUCLEOTIDE SEQUENCE [LARGE SCALE GENOMIC DNA]</scope>
    <source>
        <strain evidence="3">EC202008001</strain>
        <tissue evidence="3">Blood</tissue>
    </source>
</reference>
<dbReference type="EMBL" id="JAHKSW010000029">
    <property type="protein sequence ID" value="KAG7313861.1"/>
    <property type="molecule type" value="Genomic_DNA"/>
</dbReference>
<organism evidence="3 4">
    <name type="scientific">Hemibagrus wyckioides</name>
    <dbReference type="NCBI Taxonomy" id="337641"/>
    <lineage>
        <taxon>Eukaryota</taxon>
        <taxon>Metazoa</taxon>
        <taxon>Chordata</taxon>
        <taxon>Craniata</taxon>
        <taxon>Vertebrata</taxon>
        <taxon>Euteleostomi</taxon>
        <taxon>Actinopterygii</taxon>
        <taxon>Neopterygii</taxon>
        <taxon>Teleostei</taxon>
        <taxon>Ostariophysi</taxon>
        <taxon>Siluriformes</taxon>
        <taxon>Bagridae</taxon>
        <taxon>Hemibagrus</taxon>
    </lineage>
</organism>
<dbReference type="AlphaFoldDB" id="A0A9D3N0M8"/>
<protein>
    <submittedName>
        <fullName evidence="3">Uncharacterized protein</fullName>
    </submittedName>
</protein>
<gene>
    <name evidence="3" type="ORF">KOW79_022357</name>
</gene>
<evidence type="ECO:0000256" key="1">
    <source>
        <dbReference type="SAM" id="Phobius"/>
    </source>
</evidence>
<feature type="transmembrane region" description="Helical" evidence="1">
    <location>
        <begin position="360"/>
        <end position="380"/>
    </location>
</feature>
<proteinExistence type="predicted"/>
<comment type="caution">
    <text evidence="3">The sequence shown here is derived from an EMBL/GenBank/DDBJ whole genome shotgun (WGS) entry which is preliminary data.</text>
</comment>
<keyword evidence="4" id="KW-1185">Reference proteome</keyword>
<keyword evidence="1" id="KW-0812">Transmembrane</keyword>
<evidence type="ECO:0000256" key="2">
    <source>
        <dbReference type="SAM" id="SignalP"/>
    </source>
</evidence>
<dbReference type="PANTHER" id="PTHR38706:SF3">
    <property type="entry name" value="SI:CH211-198C19.1"/>
    <property type="match status" value="1"/>
</dbReference>
<dbReference type="PANTHER" id="PTHR38706">
    <property type="entry name" value="SI:CH211-198C19.1-RELATED"/>
    <property type="match status" value="1"/>
</dbReference>
<keyword evidence="1" id="KW-1133">Transmembrane helix</keyword>
<dbReference type="Proteomes" id="UP000824219">
    <property type="component" value="Linkage Group LG29"/>
</dbReference>
<evidence type="ECO:0000313" key="3">
    <source>
        <dbReference type="EMBL" id="KAG7313861.1"/>
    </source>
</evidence>
<accession>A0A9D3N0M8</accession>
<keyword evidence="1" id="KW-0472">Membrane</keyword>